<comment type="similarity">
    <text evidence="1">Belongs to the AB hydrolase superfamily.</text>
</comment>
<dbReference type="KEGG" id="psoj:PHYSODRAFT_262624"/>
<evidence type="ECO:0008006" key="5">
    <source>
        <dbReference type="Google" id="ProtNLM"/>
    </source>
</evidence>
<feature type="compositionally biased region" description="Polar residues" evidence="2">
    <location>
        <begin position="1"/>
        <end position="15"/>
    </location>
</feature>
<proteinExistence type="inferred from homology"/>
<dbReference type="Gene3D" id="3.40.50.1820">
    <property type="entry name" value="alpha/beta hydrolase"/>
    <property type="match status" value="1"/>
</dbReference>
<keyword evidence="4" id="KW-1185">Reference proteome</keyword>
<dbReference type="Proteomes" id="UP000002640">
    <property type="component" value="Unassembled WGS sequence"/>
</dbReference>
<evidence type="ECO:0000256" key="1">
    <source>
        <dbReference type="ARBA" id="ARBA00008645"/>
    </source>
</evidence>
<name>G4ZDX5_PHYSP</name>
<dbReference type="EMBL" id="JH159154">
    <property type="protein sequence ID" value="EGZ16500.1"/>
    <property type="molecule type" value="Genomic_DNA"/>
</dbReference>
<evidence type="ECO:0000313" key="3">
    <source>
        <dbReference type="EMBL" id="EGZ16500.1"/>
    </source>
</evidence>
<evidence type="ECO:0000256" key="2">
    <source>
        <dbReference type="SAM" id="MobiDB-lite"/>
    </source>
</evidence>
<feature type="region of interest" description="Disordered" evidence="2">
    <location>
        <begin position="1"/>
        <end position="22"/>
    </location>
</feature>
<organism evidence="3 4">
    <name type="scientific">Phytophthora sojae (strain P6497)</name>
    <name type="common">Soybean stem and root rot agent</name>
    <name type="synonym">Phytophthora megasperma f. sp. glycines</name>
    <dbReference type="NCBI Taxonomy" id="1094619"/>
    <lineage>
        <taxon>Eukaryota</taxon>
        <taxon>Sar</taxon>
        <taxon>Stramenopiles</taxon>
        <taxon>Oomycota</taxon>
        <taxon>Peronosporomycetes</taxon>
        <taxon>Peronosporales</taxon>
        <taxon>Peronosporaceae</taxon>
        <taxon>Phytophthora</taxon>
    </lineage>
</organism>
<dbReference type="AlphaFoldDB" id="G4ZDX5"/>
<dbReference type="InParanoid" id="G4ZDX5"/>
<reference evidence="3 4" key="1">
    <citation type="journal article" date="2006" name="Science">
        <title>Phytophthora genome sequences uncover evolutionary origins and mechanisms of pathogenesis.</title>
        <authorList>
            <person name="Tyler B.M."/>
            <person name="Tripathy S."/>
            <person name="Zhang X."/>
            <person name="Dehal P."/>
            <person name="Jiang R.H."/>
            <person name="Aerts A."/>
            <person name="Arredondo F.D."/>
            <person name="Baxter L."/>
            <person name="Bensasson D."/>
            <person name="Beynon J.L."/>
            <person name="Chapman J."/>
            <person name="Damasceno C.M."/>
            <person name="Dorrance A.E."/>
            <person name="Dou D."/>
            <person name="Dickerman A.W."/>
            <person name="Dubchak I.L."/>
            <person name="Garbelotto M."/>
            <person name="Gijzen M."/>
            <person name="Gordon S.G."/>
            <person name="Govers F."/>
            <person name="Grunwald N.J."/>
            <person name="Huang W."/>
            <person name="Ivors K.L."/>
            <person name="Jones R.W."/>
            <person name="Kamoun S."/>
            <person name="Krampis K."/>
            <person name="Lamour K.H."/>
            <person name="Lee M.K."/>
            <person name="McDonald W.H."/>
            <person name="Medina M."/>
            <person name="Meijer H.J."/>
            <person name="Nordberg E.K."/>
            <person name="Maclean D.J."/>
            <person name="Ospina-Giraldo M.D."/>
            <person name="Morris P.F."/>
            <person name="Phuntumart V."/>
            <person name="Putnam N.H."/>
            <person name="Rash S."/>
            <person name="Rose J.K."/>
            <person name="Sakihama Y."/>
            <person name="Salamov A.A."/>
            <person name="Savidor A."/>
            <person name="Scheuring C.F."/>
            <person name="Smith B.M."/>
            <person name="Sobral B.W."/>
            <person name="Terry A."/>
            <person name="Torto-Alalibo T.A."/>
            <person name="Win J."/>
            <person name="Xu Z."/>
            <person name="Zhang H."/>
            <person name="Grigoriev I.V."/>
            <person name="Rokhsar D.S."/>
            <person name="Boore J.L."/>
        </authorList>
    </citation>
    <scope>NUCLEOTIDE SEQUENCE [LARGE SCALE GENOMIC DNA]</scope>
    <source>
        <strain evidence="3 4">P6497</strain>
    </source>
</reference>
<dbReference type="OMA" id="CEAPKWV"/>
<dbReference type="InterPro" id="IPR029058">
    <property type="entry name" value="AB_hydrolase_fold"/>
</dbReference>
<protein>
    <recommendedName>
        <fullName evidence="5">AB hydrolase-1 domain-containing protein</fullName>
    </recommendedName>
</protein>
<dbReference type="RefSeq" id="XP_009525558.1">
    <property type="nucleotide sequence ID" value="XM_009527263.1"/>
</dbReference>
<dbReference type="PANTHER" id="PTHR43039">
    <property type="entry name" value="ESTERASE-RELATED"/>
    <property type="match status" value="1"/>
</dbReference>
<evidence type="ECO:0000313" key="4">
    <source>
        <dbReference type="Proteomes" id="UP000002640"/>
    </source>
</evidence>
<dbReference type="SUPFAM" id="SSF53474">
    <property type="entry name" value="alpha/beta-Hydrolases"/>
    <property type="match status" value="1"/>
</dbReference>
<sequence>MTTPSPTKEAQTKRNPSVPPSMHCCATLESVRRQSREFADPTIDVFVKRMPATNGGPKTTTNVWLLQGGPGYSSSVMENPLLSLLYQLNGTANIYTMDHRGTGRSTFLDCVAAEATTTGSPNGKEIDPSEVASCAQDLQDNAATDVVTFISQYTNGANTIVYGASYETMLVERLMHLNPPTVTGYVLDGVATASGAPPGKFEYMSMWETDYGEVGDRFLELCSEDTICSSHFKQPQTLPTALPELLADFDKDPNSTCATVMDNVKTLGDDALPSFTLRDMLGEMLMDADLRKLIPPVVYRSQRCNEQDVDVLTYFTKRFMEYVTATTQSAAYYSPLLYYLIVFSEMWETPTPTLSEMGKRFTDKNVTSGLYAFDLLYCAFSKEDSDELHYGNYSANGIIYERDEYWNKSAKIPSQASVLLLSSKLDPQTPHKYLLEALDGDRKELVTFNTSIHGALVWTQLDPEDVWSPTCGGKILASFVKNEGDMEGLDKSCVDEMPAFNPTASVDTETYYFSTDDVYDGALNSSLSSSQ</sequence>
<accession>G4ZDX5</accession>
<gene>
    <name evidence="3" type="ORF">PHYSODRAFT_262624</name>
</gene>
<dbReference type="GeneID" id="20639402"/>